<dbReference type="Proteomes" id="UP001365542">
    <property type="component" value="Unassembled WGS sequence"/>
</dbReference>
<evidence type="ECO:0000313" key="3">
    <source>
        <dbReference type="Proteomes" id="UP001365542"/>
    </source>
</evidence>
<reference evidence="2 3" key="1">
    <citation type="submission" date="2019-10" db="EMBL/GenBank/DDBJ databases">
        <authorList>
            <person name="Palmer J.M."/>
        </authorList>
    </citation>
    <scope>NUCLEOTIDE SEQUENCE [LARGE SCALE GENOMIC DNA]</scope>
    <source>
        <strain evidence="2 3">TWF694</strain>
    </source>
</reference>
<evidence type="ECO:0000256" key="1">
    <source>
        <dbReference type="SAM" id="MobiDB-lite"/>
    </source>
</evidence>
<accession>A0AAV9XQ51</accession>
<evidence type="ECO:0000313" key="2">
    <source>
        <dbReference type="EMBL" id="KAK6544255.1"/>
    </source>
</evidence>
<dbReference type="EMBL" id="JAVHJO010000001">
    <property type="protein sequence ID" value="KAK6544255.1"/>
    <property type="molecule type" value="Genomic_DNA"/>
</dbReference>
<comment type="caution">
    <text evidence="2">The sequence shown here is derived from an EMBL/GenBank/DDBJ whole genome shotgun (WGS) entry which is preliminary data.</text>
</comment>
<dbReference type="AlphaFoldDB" id="A0AAV9XQ51"/>
<protein>
    <submittedName>
        <fullName evidence="2">Uncharacterized protein</fullName>
    </submittedName>
</protein>
<proteinExistence type="predicted"/>
<feature type="region of interest" description="Disordered" evidence="1">
    <location>
        <begin position="138"/>
        <end position="179"/>
    </location>
</feature>
<sequence>MRKSLYRAIGKSTLISSANRSYLILFTTYHRALTVNRRKLKLKTLVISEKHRAIVAQVSNQYCWQGDLDSGLTNPIAQLLQGNFPEAITKLFRDYKIGYDSKIVYQNLEISKPLEEETDKVLKRLRKCFEVEENLGSADSSKPKMETMNINAANKDGTTKEKADFRKKKNWMKKKEGQP</sequence>
<keyword evidence="3" id="KW-1185">Reference proteome</keyword>
<name>A0AAV9XQ51_9PEZI</name>
<organism evidence="2 3">
    <name type="scientific">Orbilia ellipsospora</name>
    <dbReference type="NCBI Taxonomy" id="2528407"/>
    <lineage>
        <taxon>Eukaryota</taxon>
        <taxon>Fungi</taxon>
        <taxon>Dikarya</taxon>
        <taxon>Ascomycota</taxon>
        <taxon>Pezizomycotina</taxon>
        <taxon>Orbiliomycetes</taxon>
        <taxon>Orbiliales</taxon>
        <taxon>Orbiliaceae</taxon>
        <taxon>Orbilia</taxon>
    </lineage>
</organism>
<gene>
    <name evidence="2" type="ORF">TWF694_000957</name>
</gene>